<dbReference type="GO" id="GO:0004672">
    <property type="term" value="F:protein kinase activity"/>
    <property type="evidence" value="ECO:0007669"/>
    <property type="project" value="InterPro"/>
</dbReference>
<reference evidence="2 3" key="1">
    <citation type="submission" date="2021-08" db="EMBL/GenBank/DDBJ databases">
        <title>Draft Genome Sequence of Phanerochaete sordida strain YK-624.</title>
        <authorList>
            <person name="Mori T."/>
            <person name="Dohra H."/>
            <person name="Suzuki T."/>
            <person name="Kawagishi H."/>
            <person name="Hirai H."/>
        </authorList>
    </citation>
    <scope>NUCLEOTIDE SEQUENCE [LARGE SCALE GENOMIC DNA]</scope>
    <source>
        <strain evidence="2 3">YK-624</strain>
    </source>
</reference>
<dbReference type="Pfam" id="PF17667">
    <property type="entry name" value="Pkinase_fungal"/>
    <property type="match status" value="1"/>
</dbReference>
<dbReference type="PROSITE" id="PS50011">
    <property type="entry name" value="PROTEIN_KINASE_DOM"/>
    <property type="match status" value="1"/>
</dbReference>
<accession>A0A9P3G8T0</accession>
<dbReference type="SUPFAM" id="SSF56112">
    <property type="entry name" value="Protein kinase-like (PK-like)"/>
    <property type="match status" value="1"/>
</dbReference>
<gene>
    <name evidence="2" type="ORF">PsYK624_056530</name>
</gene>
<protein>
    <recommendedName>
        <fullName evidence="1">Protein kinase domain-containing protein</fullName>
    </recommendedName>
</protein>
<dbReference type="PANTHER" id="PTHR38248">
    <property type="entry name" value="FUNK1 6"/>
    <property type="match status" value="1"/>
</dbReference>
<dbReference type="InterPro" id="IPR040976">
    <property type="entry name" value="Pkinase_fungal"/>
</dbReference>
<dbReference type="PANTHER" id="PTHR38248:SF2">
    <property type="entry name" value="FUNK1 11"/>
    <property type="match status" value="1"/>
</dbReference>
<dbReference type="Gene3D" id="1.10.510.10">
    <property type="entry name" value="Transferase(Phosphotransferase) domain 1"/>
    <property type="match status" value="1"/>
</dbReference>
<dbReference type="InterPro" id="IPR011009">
    <property type="entry name" value="Kinase-like_dom_sf"/>
</dbReference>
<name>A0A9P3G8T0_9APHY</name>
<evidence type="ECO:0000313" key="3">
    <source>
        <dbReference type="Proteomes" id="UP000703269"/>
    </source>
</evidence>
<evidence type="ECO:0000313" key="2">
    <source>
        <dbReference type="EMBL" id="GJE89550.1"/>
    </source>
</evidence>
<comment type="caution">
    <text evidence="2">The sequence shown here is derived from an EMBL/GenBank/DDBJ whole genome shotgun (WGS) entry which is preliminary data.</text>
</comment>
<dbReference type="SMART" id="SM00220">
    <property type="entry name" value="S_TKc"/>
    <property type="match status" value="1"/>
</dbReference>
<dbReference type="EMBL" id="BPQB01000013">
    <property type="protein sequence ID" value="GJE89550.1"/>
    <property type="molecule type" value="Genomic_DNA"/>
</dbReference>
<dbReference type="GO" id="GO:0005524">
    <property type="term" value="F:ATP binding"/>
    <property type="evidence" value="ECO:0007669"/>
    <property type="project" value="InterPro"/>
</dbReference>
<sequence length="695" mass="79182">MAYLKQGPDPALRKTNNGYVWKAFPTAPKYSEAPEDVIFQKLEDVVEAVATAANHHLMQLELECTAVRRFRYTSNHNRTPLSSHRNSESRPDAYFLTTVPSTPRPRWWDIGPVAEFKKTDTLKDRVDNFNKILWDLSIVMREDPCRRAAWGFTIENTTVHLWYCDRSQIISSTGFDLFEDQKLFVQFLLSIIFTDPSGLGWDPTIRRIETPVDPAEGRECQYEITVHNTVAGQPIRYRTLDILFHAAADGILGRGTRVWSAYRVGTQASPSNTVAVKDCWVESDGMREGHIMHKIREAVEKDEDPDSLQVLEDHLPHILAHGDVLVDDTLDATPRCLSPSDATATSEYLDLARSAEVSVSRDDGSNLPSSHDSLSSYVDRFPRNNLRRDPMVHYRLVTQEVGHALRDEKSLRCAFRAIGDITKALVLLHTYGWVHRDISPGNILVYKGRGLLTDFEYAECWKENDQAGHAMRPGTRCFMSVEVDIGDYAFRVRPFEPTKEKQYMKMKASDVWRRFHSSEQPSSEGTFEYTIPPVPFRYHPLNDWESLFWVSAYMLINRLVDPGLNTGRLSHPAVKISLQRDLASSLFYNSTERRKVIAPTVSGKAFLDKLMACLHQDLLPVGRLLDTIRMKLNMAYLVVEADLSSRPNGYASLLLMADEVAPLYRKICDYLEQESTRDIVITRIPPAEQVSEGHN</sequence>
<organism evidence="2 3">
    <name type="scientific">Phanerochaete sordida</name>
    <dbReference type="NCBI Taxonomy" id="48140"/>
    <lineage>
        <taxon>Eukaryota</taxon>
        <taxon>Fungi</taxon>
        <taxon>Dikarya</taxon>
        <taxon>Basidiomycota</taxon>
        <taxon>Agaricomycotina</taxon>
        <taxon>Agaricomycetes</taxon>
        <taxon>Polyporales</taxon>
        <taxon>Phanerochaetaceae</taxon>
        <taxon>Phanerochaete</taxon>
    </lineage>
</organism>
<dbReference type="AlphaFoldDB" id="A0A9P3G8T0"/>
<evidence type="ECO:0000259" key="1">
    <source>
        <dbReference type="PROSITE" id="PS50011"/>
    </source>
</evidence>
<feature type="domain" description="Protein kinase" evidence="1">
    <location>
        <begin position="244"/>
        <end position="607"/>
    </location>
</feature>
<dbReference type="InterPro" id="IPR000719">
    <property type="entry name" value="Prot_kinase_dom"/>
</dbReference>
<proteinExistence type="predicted"/>
<dbReference type="Proteomes" id="UP000703269">
    <property type="component" value="Unassembled WGS sequence"/>
</dbReference>
<dbReference type="OrthoDB" id="2803898at2759"/>
<keyword evidence="3" id="KW-1185">Reference proteome</keyword>